<protein>
    <submittedName>
        <fullName evidence="1">Uncharacterized protein</fullName>
    </submittedName>
</protein>
<keyword evidence="2" id="KW-1185">Reference proteome</keyword>
<gene>
    <name evidence="1" type="ORF">PSON_ATCC_30995.1.T0020187</name>
</gene>
<dbReference type="AlphaFoldDB" id="A0A8S1K0M1"/>
<reference evidence="1" key="1">
    <citation type="submission" date="2021-01" db="EMBL/GenBank/DDBJ databases">
        <authorList>
            <consortium name="Genoscope - CEA"/>
            <person name="William W."/>
        </authorList>
    </citation>
    <scope>NUCLEOTIDE SEQUENCE</scope>
</reference>
<dbReference type="EMBL" id="CAJJDN010000002">
    <property type="protein sequence ID" value="CAD8047029.1"/>
    <property type="molecule type" value="Genomic_DNA"/>
</dbReference>
<name>A0A8S1K0M1_9CILI</name>
<dbReference type="Proteomes" id="UP000692954">
    <property type="component" value="Unassembled WGS sequence"/>
</dbReference>
<accession>A0A8S1K0M1</accession>
<comment type="caution">
    <text evidence="1">The sequence shown here is derived from an EMBL/GenBank/DDBJ whole genome shotgun (WGS) entry which is preliminary data.</text>
</comment>
<organism evidence="1 2">
    <name type="scientific">Paramecium sonneborni</name>
    <dbReference type="NCBI Taxonomy" id="65129"/>
    <lineage>
        <taxon>Eukaryota</taxon>
        <taxon>Sar</taxon>
        <taxon>Alveolata</taxon>
        <taxon>Ciliophora</taxon>
        <taxon>Intramacronucleata</taxon>
        <taxon>Oligohymenophorea</taxon>
        <taxon>Peniculida</taxon>
        <taxon>Parameciidae</taxon>
        <taxon>Paramecium</taxon>
    </lineage>
</organism>
<sequence>MIDLFISNNLIQGEHENVIAAAIVKYSGDIIFASRGGIIPSVIAQQAKCSIGTLKMFHKKVMENNYFVLQTLENLS</sequence>
<proteinExistence type="predicted"/>
<evidence type="ECO:0000313" key="1">
    <source>
        <dbReference type="EMBL" id="CAD8047029.1"/>
    </source>
</evidence>
<evidence type="ECO:0000313" key="2">
    <source>
        <dbReference type="Proteomes" id="UP000692954"/>
    </source>
</evidence>